<dbReference type="AlphaFoldDB" id="A0A2H1WN63"/>
<name>A0A2H1WN63_SPOFR</name>
<gene>
    <name evidence="1" type="ORF">SFRICE_040728</name>
</gene>
<evidence type="ECO:0000313" key="1">
    <source>
        <dbReference type="EMBL" id="SOQ54510.1"/>
    </source>
</evidence>
<dbReference type="EMBL" id="ODYU01009825">
    <property type="protein sequence ID" value="SOQ54510.1"/>
    <property type="molecule type" value="Genomic_DNA"/>
</dbReference>
<organism evidence="1">
    <name type="scientific">Spodoptera frugiperda</name>
    <name type="common">Fall armyworm</name>
    <dbReference type="NCBI Taxonomy" id="7108"/>
    <lineage>
        <taxon>Eukaryota</taxon>
        <taxon>Metazoa</taxon>
        <taxon>Ecdysozoa</taxon>
        <taxon>Arthropoda</taxon>
        <taxon>Hexapoda</taxon>
        <taxon>Insecta</taxon>
        <taxon>Pterygota</taxon>
        <taxon>Neoptera</taxon>
        <taxon>Endopterygota</taxon>
        <taxon>Lepidoptera</taxon>
        <taxon>Glossata</taxon>
        <taxon>Ditrysia</taxon>
        <taxon>Noctuoidea</taxon>
        <taxon>Noctuidae</taxon>
        <taxon>Amphipyrinae</taxon>
        <taxon>Spodoptera</taxon>
    </lineage>
</organism>
<reference evidence="1" key="1">
    <citation type="submission" date="2016-07" db="EMBL/GenBank/DDBJ databases">
        <authorList>
            <person name="Bretaudeau A."/>
        </authorList>
    </citation>
    <scope>NUCLEOTIDE SEQUENCE</scope>
    <source>
        <strain evidence="1">Rice</strain>
        <tissue evidence="1">Whole body</tissue>
    </source>
</reference>
<sequence>MLRHEWAGSAGVIPRPHRKSTENNACAVFYCAGNAFVTPVVFRVSMGGGDCLPSGDPSARLPAYIIKPS</sequence>
<protein>
    <submittedName>
        <fullName evidence="1">SFRICE_040728</fullName>
    </submittedName>
</protein>
<proteinExistence type="predicted"/>
<accession>A0A2H1WN63</accession>